<sequence>MSQAKGTPLRSATTPVEVVASAVAWDDMTLRHSPDVDAIVIDLTPAEYTIEQTVALDAPSDAFLNVDAAGKAARVEFLDASSVFACHFYDHLDDVDGRGAHDNGIPLDGAFCDGACRHLYLTTTNSIVSWTWRSSRSASRLRKSTASSARLEVERRALLAEPRRRPPDGVWTFFCWCC</sequence>
<organism evidence="1">
    <name type="scientific">Pandoravirus quercus</name>
    <dbReference type="NCBI Taxonomy" id="2107709"/>
    <lineage>
        <taxon>Viruses</taxon>
        <taxon>Pandoravirus</taxon>
    </lineage>
</organism>
<protein>
    <submittedName>
        <fullName evidence="1">Uncharacterized protein</fullName>
    </submittedName>
</protein>
<gene>
    <name evidence="1" type="ORF">pqer_cds_993</name>
</gene>
<dbReference type="Proteomes" id="UP000248852">
    <property type="component" value="Segment"/>
</dbReference>
<evidence type="ECO:0000313" key="1">
    <source>
        <dbReference type="EMBL" id="AVK75415.1"/>
    </source>
</evidence>
<dbReference type="RefSeq" id="YP_009483684.1">
    <property type="nucleotide sequence ID" value="NC_037667.1"/>
</dbReference>
<proteinExistence type="predicted"/>
<dbReference type="KEGG" id="vg:36844556"/>
<name>A0A2U7UAK6_9VIRU</name>
<accession>A0A2U7UAK6</accession>
<dbReference type="GeneID" id="36844556"/>
<reference evidence="1" key="1">
    <citation type="journal article" date="2018" name="Nat. Commun.">
        <title>Diversity and evolution of the emerging Pandoraviridae family.</title>
        <authorList>
            <person name="Legendre M."/>
            <person name="Fabre E."/>
            <person name="Poirot O."/>
            <person name="Jeudy S."/>
            <person name="Lartigue A."/>
            <person name="Alempic J.M."/>
            <person name="Beucher L."/>
            <person name="Philippe N."/>
            <person name="Bertaux L."/>
            <person name="Christo-Foroux E."/>
            <person name="Labadie K."/>
            <person name="Coute Y."/>
            <person name="Abergel C."/>
            <person name="Claverie J.M."/>
        </authorList>
    </citation>
    <scope>NUCLEOTIDE SEQUENCE [LARGE SCALE GENOMIC DNA]</scope>
    <source>
        <strain evidence="1">Quercus</strain>
    </source>
</reference>
<dbReference type="EMBL" id="MG011689">
    <property type="protein sequence ID" value="AVK75415.1"/>
    <property type="molecule type" value="Genomic_DNA"/>
</dbReference>